<name>A0A1S3ZER2_TOBAC</name>
<proteinExistence type="predicted"/>
<sequence>MGGMVEEGFKSSKIMSYSTIKATTEAIQSGTRSLLGKKKKYDVAMFISRSWRGPAGLPHQFTQPRPQPQAYTQAPYNPPQHYLPPQDPQYSSPEAPNINQKPLPANSETHMIEIVHKNGEPKNSSKSAMMIQARESNPVKDPDSAKEMPLIVEGVSEKLSTRNVKPSVLVVKGPPIDVEANQEK</sequence>
<feature type="compositionally biased region" description="Pro residues" evidence="1">
    <location>
        <begin position="76"/>
        <end position="87"/>
    </location>
</feature>
<feature type="region of interest" description="Disordered" evidence="1">
    <location>
        <begin position="55"/>
        <end position="104"/>
    </location>
</feature>
<accession>A0A1S3ZER2</accession>
<dbReference type="AlphaFoldDB" id="A0A1S3ZER2"/>
<dbReference type="RefSeq" id="XP_016462839.1">
    <property type="nucleotide sequence ID" value="XM_016607353.1"/>
</dbReference>
<dbReference type="PaxDb" id="4097-A0A1S3ZER2"/>
<feature type="compositionally biased region" description="Polar residues" evidence="1">
    <location>
        <begin position="60"/>
        <end position="75"/>
    </location>
</feature>
<organism evidence="2">
    <name type="scientific">Nicotiana tabacum</name>
    <name type="common">Common tobacco</name>
    <dbReference type="NCBI Taxonomy" id="4097"/>
    <lineage>
        <taxon>Eukaryota</taxon>
        <taxon>Viridiplantae</taxon>
        <taxon>Streptophyta</taxon>
        <taxon>Embryophyta</taxon>
        <taxon>Tracheophyta</taxon>
        <taxon>Spermatophyta</taxon>
        <taxon>Magnoliopsida</taxon>
        <taxon>eudicotyledons</taxon>
        <taxon>Gunneridae</taxon>
        <taxon>Pentapetalae</taxon>
        <taxon>asterids</taxon>
        <taxon>lamiids</taxon>
        <taxon>Solanales</taxon>
        <taxon>Solanaceae</taxon>
        <taxon>Nicotianoideae</taxon>
        <taxon>Nicotianeae</taxon>
        <taxon>Nicotiana</taxon>
    </lineage>
</organism>
<dbReference type="KEGG" id="nta:107785926"/>
<protein>
    <submittedName>
        <fullName evidence="2">Uncharacterized protein</fullName>
    </submittedName>
</protein>
<evidence type="ECO:0000256" key="1">
    <source>
        <dbReference type="SAM" id="MobiDB-lite"/>
    </source>
</evidence>
<reference evidence="2" key="1">
    <citation type="submission" date="2025-08" db="UniProtKB">
        <authorList>
            <consortium name="RefSeq"/>
        </authorList>
    </citation>
    <scope>IDENTIFICATION</scope>
</reference>
<feature type="region of interest" description="Disordered" evidence="1">
    <location>
        <begin position="118"/>
        <end position="145"/>
    </location>
</feature>
<gene>
    <name evidence="2" type="primary">LOC107785926</name>
</gene>
<feature type="compositionally biased region" description="Polar residues" evidence="1">
    <location>
        <begin position="88"/>
        <end position="100"/>
    </location>
</feature>
<evidence type="ECO:0000313" key="2">
    <source>
        <dbReference type="RefSeq" id="XP_016462839.1"/>
    </source>
</evidence>
<dbReference type="OrthoDB" id="10498690at2759"/>